<organism evidence="1 2">
    <name type="scientific">Pelotalea chapellei</name>
    <dbReference type="NCBI Taxonomy" id="44671"/>
    <lineage>
        <taxon>Bacteria</taxon>
        <taxon>Pseudomonadati</taxon>
        <taxon>Thermodesulfobacteriota</taxon>
        <taxon>Desulfuromonadia</taxon>
        <taxon>Geobacterales</taxon>
        <taxon>Geobacteraceae</taxon>
        <taxon>Pelotalea</taxon>
    </lineage>
</organism>
<evidence type="ECO:0000313" key="1">
    <source>
        <dbReference type="EMBL" id="MBT1070324.1"/>
    </source>
</evidence>
<reference evidence="1 2" key="1">
    <citation type="submission" date="2021-05" db="EMBL/GenBank/DDBJ databases">
        <title>The draft genome of Geobacter chapellei DSM 13688.</title>
        <authorList>
            <person name="Xu Z."/>
            <person name="Masuda Y."/>
            <person name="Itoh H."/>
            <person name="Senoo K."/>
        </authorList>
    </citation>
    <scope>NUCLEOTIDE SEQUENCE [LARGE SCALE GENOMIC DNA]</scope>
    <source>
        <strain evidence="1 2">DSM 13688</strain>
    </source>
</reference>
<protein>
    <submittedName>
        <fullName evidence="1">Uncharacterized protein</fullName>
    </submittedName>
</protein>
<proteinExistence type="predicted"/>
<comment type="caution">
    <text evidence="1">The sequence shown here is derived from an EMBL/GenBank/DDBJ whole genome shotgun (WGS) entry which is preliminary data.</text>
</comment>
<evidence type="ECO:0000313" key="2">
    <source>
        <dbReference type="Proteomes" id="UP000784128"/>
    </source>
</evidence>
<accession>A0ABS5U3S3</accession>
<gene>
    <name evidence="1" type="ORF">KJB30_00855</name>
</gene>
<keyword evidence="2" id="KW-1185">Reference proteome</keyword>
<dbReference type="RefSeq" id="WP_214296032.1">
    <property type="nucleotide sequence ID" value="NZ_JAHDYS010000001.1"/>
</dbReference>
<dbReference type="Proteomes" id="UP000784128">
    <property type="component" value="Unassembled WGS sequence"/>
</dbReference>
<name>A0ABS5U3S3_9BACT</name>
<dbReference type="EMBL" id="JAHDYS010000001">
    <property type="protein sequence ID" value="MBT1070324.1"/>
    <property type="molecule type" value="Genomic_DNA"/>
</dbReference>
<sequence>MNLEENLLTELEDAYLIKFRSREFQGVLRYTEEGYGASRVLYQPIFEFGILPITQFNVSGTFYSGNADRKGSGDVSSELLYNFNTESIRFPATAVAVKGEFPTGEDSHGVDVTTKLILSKMPFLRTTFLHRMHVDPIWTYNAGRDRGKELSDAAA</sequence>